<dbReference type="InterPro" id="IPR008551">
    <property type="entry name" value="TANGO2"/>
</dbReference>
<comment type="caution">
    <text evidence="1">The sequence shown here is derived from an EMBL/GenBank/DDBJ whole genome shotgun (WGS) entry which is preliminary data.</text>
</comment>
<dbReference type="Proteomes" id="UP000031197">
    <property type="component" value="Unassembled WGS sequence"/>
</dbReference>
<reference evidence="1 2" key="1">
    <citation type="submission" date="2014-12" db="EMBL/GenBank/DDBJ databases">
        <title>Genome sequencing of Alteromonas marina AD001.</title>
        <authorList>
            <person name="Adrian T.G.S."/>
            <person name="Chan K.G."/>
        </authorList>
    </citation>
    <scope>NUCLEOTIDE SEQUENCE [LARGE SCALE GENOMIC DNA]</scope>
    <source>
        <strain evidence="1 2">AD001</strain>
    </source>
</reference>
<dbReference type="AlphaFoldDB" id="A0A0B3YYA7"/>
<dbReference type="EMBL" id="JWLW01000032">
    <property type="protein sequence ID" value="KHT48879.1"/>
    <property type="molecule type" value="Genomic_DNA"/>
</dbReference>
<keyword evidence="2" id="KW-1185">Reference proteome</keyword>
<sequence>MCILFIANKMRDDYPLLIAANRDEFYARPTAPSTFWENHPHLLAGQDLEAGGTWMGVTRNGDIAALTNVRDPHNINKNAVSRGELVANWLEQSPAPKGNAEQSAYLAKLEKTRQRYNGYNLLFGNVNALQVYNNVNNSTHSIDTGVYGLSNADIATPWPKVTQGVTALSDYIEQQSTINDDDLFDILRHENKAEDAHLPDTGIGYEWEKALSSIFIQTEKYGTRTSTLLLVDKNNTLTWKERRFSDRGETLETRAFSFSI</sequence>
<evidence type="ECO:0000313" key="2">
    <source>
        <dbReference type="Proteomes" id="UP000031197"/>
    </source>
</evidence>
<evidence type="ECO:0000313" key="1">
    <source>
        <dbReference type="EMBL" id="KHT48879.1"/>
    </source>
</evidence>
<accession>A0A0B3YYA7</accession>
<organism evidence="1 2">
    <name type="scientific">Alteromonas marina</name>
    <dbReference type="NCBI Taxonomy" id="203795"/>
    <lineage>
        <taxon>Bacteria</taxon>
        <taxon>Pseudomonadati</taxon>
        <taxon>Pseudomonadota</taxon>
        <taxon>Gammaproteobacteria</taxon>
        <taxon>Alteromonadales</taxon>
        <taxon>Alteromonadaceae</taxon>
        <taxon>Alteromonas/Salinimonas group</taxon>
        <taxon>Alteromonas</taxon>
    </lineage>
</organism>
<protein>
    <submittedName>
        <fullName evidence="1">Ser/Thr-rich protein T10 in DGCR region</fullName>
    </submittedName>
</protein>
<dbReference type="RefSeq" id="WP_039222151.1">
    <property type="nucleotide sequence ID" value="NZ_JWLW01000032.1"/>
</dbReference>
<proteinExistence type="predicted"/>
<gene>
    <name evidence="1" type="ORF">RJ41_14185</name>
</gene>
<dbReference type="OrthoDB" id="4380123at2"/>
<dbReference type="PANTHER" id="PTHR17985:SF8">
    <property type="entry name" value="TRANSPORT AND GOLGI ORGANIZATION PROTEIN 2 HOMOLOG"/>
    <property type="match status" value="1"/>
</dbReference>
<dbReference type="Pfam" id="PF05742">
    <property type="entry name" value="TANGO2"/>
    <property type="match status" value="1"/>
</dbReference>
<dbReference type="PANTHER" id="PTHR17985">
    <property type="entry name" value="SER/THR-RICH PROTEIN T10 IN DGCR REGION"/>
    <property type="match status" value="1"/>
</dbReference>
<name>A0A0B3YYA7_9ALTE</name>